<feature type="compositionally biased region" description="Polar residues" evidence="1">
    <location>
        <begin position="143"/>
        <end position="152"/>
    </location>
</feature>
<evidence type="ECO:0000256" key="1">
    <source>
        <dbReference type="SAM" id="MobiDB-lite"/>
    </source>
</evidence>
<dbReference type="AlphaFoldDB" id="A0A5B7E0D3"/>
<evidence type="ECO:0000313" key="2">
    <source>
        <dbReference type="EMBL" id="MPC27228.1"/>
    </source>
</evidence>
<keyword evidence="3" id="KW-1185">Reference proteome</keyword>
<gene>
    <name evidence="2" type="ORF">E2C01_020395</name>
</gene>
<evidence type="ECO:0000313" key="3">
    <source>
        <dbReference type="Proteomes" id="UP000324222"/>
    </source>
</evidence>
<name>A0A5B7E0D3_PORTR</name>
<comment type="caution">
    <text evidence="2">The sequence shown here is derived from an EMBL/GenBank/DDBJ whole genome shotgun (WGS) entry which is preliminary data.</text>
</comment>
<proteinExistence type="predicted"/>
<dbReference type="Proteomes" id="UP000324222">
    <property type="component" value="Unassembled WGS sequence"/>
</dbReference>
<accession>A0A5B7E0D3</accession>
<organism evidence="2 3">
    <name type="scientific">Portunus trituberculatus</name>
    <name type="common">Swimming crab</name>
    <name type="synonym">Neptunus trituberculatus</name>
    <dbReference type="NCBI Taxonomy" id="210409"/>
    <lineage>
        <taxon>Eukaryota</taxon>
        <taxon>Metazoa</taxon>
        <taxon>Ecdysozoa</taxon>
        <taxon>Arthropoda</taxon>
        <taxon>Crustacea</taxon>
        <taxon>Multicrustacea</taxon>
        <taxon>Malacostraca</taxon>
        <taxon>Eumalacostraca</taxon>
        <taxon>Eucarida</taxon>
        <taxon>Decapoda</taxon>
        <taxon>Pleocyemata</taxon>
        <taxon>Brachyura</taxon>
        <taxon>Eubrachyura</taxon>
        <taxon>Portunoidea</taxon>
        <taxon>Portunidae</taxon>
        <taxon>Portuninae</taxon>
        <taxon>Portunus</taxon>
    </lineage>
</organism>
<protein>
    <submittedName>
        <fullName evidence="2">Uncharacterized protein</fullName>
    </submittedName>
</protein>
<sequence length="159" mass="17320">MEFMTITSTTLSVAIPRSRVMHSPPHPPPLSAQQQPLTCCTDAVLRRRRSLSRCTLRLSGSGKATARPNARLSNRGTKERTPKLLISTSPAARHPPAPPPGKDANTQQEIKRSDTGTTPSQKNPGVRRPHASLPPYLSCSPRHVTTNLSRRGSSPPMHK</sequence>
<reference evidence="2 3" key="1">
    <citation type="submission" date="2019-05" db="EMBL/GenBank/DDBJ databases">
        <title>Another draft genome of Portunus trituberculatus and its Hox gene families provides insights of decapod evolution.</title>
        <authorList>
            <person name="Jeong J.-H."/>
            <person name="Song I."/>
            <person name="Kim S."/>
            <person name="Choi T."/>
            <person name="Kim D."/>
            <person name="Ryu S."/>
            <person name="Kim W."/>
        </authorList>
    </citation>
    <scope>NUCLEOTIDE SEQUENCE [LARGE SCALE GENOMIC DNA]</scope>
    <source>
        <tissue evidence="2">Muscle</tissue>
    </source>
</reference>
<dbReference type="EMBL" id="VSRR010001711">
    <property type="protein sequence ID" value="MPC27228.1"/>
    <property type="molecule type" value="Genomic_DNA"/>
</dbReference>
<feature type="region of interest" description="Disordered" evidence="1">
    <location>
        <begin position="56"/>
        <end position="159"/>
    </location>
</feature>